<evidence type="ECO:0000256" key="1">
    <source>
        <dbReference type="SAM" id="MobiDB-lite"/>
    </source>
</evidence>
<feature type="region of interest" description="Disordered" evidence="1">
    <location>
        <begin position="130"/>
        <end position="149"/>
    </location>
</feature>
<comment type="caution">
    <text evidence="3">The sequence shown here is derived from an EMBL/GenBank/DDBJ whole genome shotgun (WGS) entry which is preliminary data.</text>
</comment>
<protein>
    <submittedName>
        <fullName evidence="3">Uncharacterized protein</fullName>
    </submittedName>
</protein>
<keyword evidence="2" id="KW-1133">Transmembrane helix</keyword>
<keyword evidence="2" id="KW-0472">Membrane</keyword>
<evidence type="ECO:0000313" key="4">
    <source>
        <dbReference type="Proteomes" id="UP000541535"/>
    </source>
</evidence>
<evidence type="ECO:0000256" key="2">
    <source>
        <dbReference type="SAM" id="Phobius"/>
    </source>
</evidence>
<reference evidence="3 4" key="1">
    <citation type="submission" date="2020-08" db="EMBL/GenBank/DDBJ databases">
        <title>Genomic Encyclopedia of Type Strains, Phase III (KMG-III): the genomes of soil and plant-associated and newly described type strains.</title>
        <authorList>
            <person name="Whitman W."/>
        </authorList>
    </citation>
    <scope>NUCLEOTIDE SEQUENCE [LARGE SCALE GENOMIC DNA]</scope>
    <source>
        <strain evidence="3 4">CECT 8897</strain>
    </source>
</reference>
<proteinExistence type="predicted"/>
<sequence length="149" mass="16203">MSAINREEFDARLETIEVRMDGRVAAIQGQIAQLIARLDADKELHASRLQQIETSMRETANALAGLKSIFLITAVSTVIAIVLGVAAFNATLLSNMVASFESGKSTAAVQAELKQQAQETAALLNRLQESMAKAERERATSTESRQTRQ</sequence>
<organism evidence="3 4">
    <name type="scientific">Pseudoduganella violacea</name>
    <dbReference type="NCBI Taxonomy" id="1715466"/>
    <lineage>
        <taxon>Bacteria</taxon>
        <taxon>Pseudomonadati</taxon>
        <taxon>Pseudomonadota</taxon>
        <taxon>Betaproteobacteria</taxon>
        <taxon>Burkholderiales</taxon>
        <taxon>Oxalobacteraceae</taxon>
        <taxon>Telluria group</taxon>
        <taxon>Pseudoduganella</taxon>
    </lineage>
</organism>
<accession>A0A7W5FVX8</accession>
<keyword evidence="2" id="KW-0812">Transmembrane</keyword>
<dbReference type="Proteomes" id="UP000541535">
    <property type="component" value="Unassembled WGS sequence"/>
</dbReference>
<evidence type="ECO:0000313" key="3">
    <source>
        <dbReference type="EMBL" id="MBB3121251.1"/>
    </source>
</evidence>
<keyword evidence="4" id="KW-1185">Reference proteome</keyword>
<dbReference type="EMBL" id="JACHXD010000014">
    <property type="protein sequence ID" value="MBB3121251.1"/>
    <property type="molecule type" value="Genomic_DNA"/>
</dbReference>
<feature type="transmembrane region" description="Helical" evidence="2">
    <location>
        <begin position="69"/>
        <end position="92"/>
    </location>
</feature>
<dbReference type="AlphaFoldDB" id="A0A7W5FVX8"/>
<gene>
    <name evidence="3" type="ORF">FHS03_004327</name>
</gene>
<dbReference type="RefSeq" id="WP_183442974.1">
    <property type="nucleotide sequence ID" value="NZ_JACHXD010000014.1"/>
</dbReference>
<name>A0A7W5FVX8_9BURK</name>